<feature type="domain" description="BES1/BZR1 plant transcription factor N-terminal" evidence="9">
    <location>
        <begin position="16"/>
        <end position="151"/>
    </location>
</feature>
<reference evidence="10 11" key="1">
    <citation type="journal article" date="2010" name="Nature">
        <title>Genome sequencing and analysis of the model grass Brachypodium distachyon.</title>
        <authorList>
            <consortium name="International Brachypodium Initiative"/>
        </authorList>
    </citation>
    <scope>NUCLEOTIDE SEQUENCE [LARGE SCALE GENOMIC DNA]</scope>
    <source>
        <strain evidence="10">Bd21</strain>
        <strain evidence="11">cv. Bd21</strain>
    </source>
</reference>
<dbReference type="Proteomes" id="UP000008810">
    <property type="component" value="Chromosome 3"/>
</dbReference>
<evidence type="ECO:0000256" key="7">
    <source>
        <dbReference type="RuleBase" id="RU369040"/>
    </source>
</evidence>
<dbReference type="GO" id="GO:0009742">
    <property type="term" value="P:brassinosteroid mediated signaling pathway"/>
    <property type="evidence" value="ECO:0007669"/>
    <property type="project" value="UniProtKB-UniRule"/>
</dbReference>
<feature type="compositionally biased region" description="Polar residues" evidence="8">
    <location>
        <begin position="366"/>
        <end position="378"/>
    </location>
</feature>
<evidence type="ECO:0000256" key="3">
    <source>
        <dbReference type="ARBA" id="ARBA00022626"/>
    </source>
</evidence>
<reference evidence="11" key="3">
    <citation type="submission" date="2018-08" db="UniProtKB">
        <authorList>
            <consortium name="EnsemblPlants"/>
        </authorList>
    </citation>
    <scope>IDENTIFICATION</scope>
    <source>
        <strain evidence="11">cv. Bd21</strain>
    </source>
</reference>
<keyword evidence="4 7" id="KW-0805">Transcription regulation</keyword>
<dbReference type="GO" id="GO:0006351">
    <property type="term" value="P:DNA-templated transcription"/>
    <property type="evidence" value="ECO:0007669"/>
    <property type="project" value="InterPro"/>
</dbReference>
<dbReference type="GeneID" id="100828296"/>
<dbReference type="PANTHER" id="PTHR31506">
    <property type="entry name" value="BES1/BZR1 HOMOLOG PROTEIN 3-RELATED"/>
    <property type="match status" value="1"/>
</dbReference>
<dbReference type="STRING" id="15368.A0A0Q3J7R2"/>
<feature type="compositionally biased region" description="Gly residues" evidence="8">
    <location>
        <begin position="1"/>
        <end position="14"/>
    </location>
</feature>
<sequence length="378" mass="38986">MAGIMGGGAGGGGMASSRVPTWRERENNRRRERRRRAIAAKIFSGLRSYGNYTLPKHCDNNEVLKALCDEAGWTVEPDGTTYRKGSKPPTAAERAGDLLAHSGSPSPCSSYQVSPRASSSSSHITLGAGCGGGYFGGGVEGSSLIPWLKNLSSSTSNNIASSSKYPGGAHHPYFNGGSISAPVTPPSGSPPRTPRFKRGWGEYPGAQVQPPWAGAGSSGYGSYNYNYASLPNSTPPSPRGRKKFIAPDPAWLAGFQISSAGPSSPTYNLMASQNPFVAVREAAAAATAGSSRMYTPGQSGACSPVVGGAGLVIRGDTHMADRAAAEDFAFGNGGGGGNGRVPGLLKAWEGERIHEESASDELELTLGNSSTRAGANQA</sequence>
<comment type="similarity">
    <text evidence="1 7">Belongs to the BZR/LAT61 family.</text>
</comment>
<dbReference type="InterPro" id="IPR008540">
    <property type="entry name" value="BES1_N"/>
</dbReference>
<comment type="function">
    <text evidence="7">Functions in brassinosteroid signaling. May function as transcriptional repressor.</text>
</comment>
<evidence type="ECO:0000256" key="5">
    <source>
        <dbReference type="ARBA" id="ARBA00023125"/>
    </source>
</evidence>
<name>A0A0Q3J7R2_BRADI</name>
<feature type="region of interest" description="Disordered" evidence="8">
    <location>
        <begin position="1"/>
        <end position="34"/>
    </location>
</feature>
<proteinExistence type="inferred from homology"/>
<dbReference type="OrthoDB" id="667790at2759"/>
<dbReference type="EnsemblPlants" id="KQJ94168">
    <property type="protein sequence ID" value="KQJ94168"/>
    <property type="gene ID" value="BRADI_3g08967v3"/>
</dbReference>
<keyword evidence="2" id="KW-0341">Growth regulation</keyword>
<comment type="subcellular location">
    <subcellularLocation>
        <location evidence="7">Nucleus</location>
    </subcellularLocation>
</comment>
<dbReference type="GO" id="GO:0003677">
    <property type="term" value="F:DNA binding"/>
    <property type="evidence" value="ECO:0007669"/>
    <property type="project" value="UniProtKB-UniRule"/>
</dbReference>
<keyword evidence="6 7" id="KW-0804">Transcription</keyword>
<dbReference type="RefSeq" id="XP_003571150.2">
    <property type="nucleotide sequence ID" value="XM_003571102.4"/>
</dbReference>
<evidence type="ECO:0000256" key="8">
    <source>
        <dbReference type="SAM" id="MobiDB-lite"/>
    </source>
</evidence>
<evidence type="ECO:0000256" key="2">
    <source>
        <dbReference type="ARBA" id="ARBA00022604"/>
    </source>
</evidence>
<evidence type="ECO:0000313" key="12">
    <source>
        <dbReference type="Proteomes" id="UP000008810"/>
    </source>
</evidence>
<feature type="region of interest" description="Disordered" evidence="8">
    <location>
        <begin position="355"/>
        <end position="378"/>
    </location>
</feature>
<feature type="region of interest" description="Disordered" evidence="8">
    <location>
        <begin position="78"/>
        <end position="114"/>
    </location>
</feature>
<protein>
    <recommendedName>
        <fullName evidence="7">Protein BZR1 homolog</fullName>
    </recommendedName>
    <alternativeName>
        <fullName evidence="7">Protein BRASSINAZOLE-RESISTANT 1 homolog</fullName>
    </alternativeName>
</protein>
<keyword evidence="3 7" id="KW-1070">Brassinosteroid signaling pathway</keyword>
<reference evidence="10" key="2">
    <citation type="submission" date="2017-06" db="EMBL/GenBank/DDBJ databases">
        <title>WGS assembly of Brachypodium distachyon.</title>
        <authorList>
            <consortium name="The International Brachypodium Initiative"/>
            <person name="Lucas S."/>
            <person name="Harmon-Smith M."/>
            <person name="Lail K."/>
            <person name="Tice H."/>
            <person name="Grimwood J."/>
            <person name="Bruce D."/>
            <person name="Barry K."/>
            <person name="Shu S."/>
            <person name="Lindquist E."/>
            <person name="Wang M."/>
            <person name="Pitluck S."/>
            <person name="Vogel J.P."/>
            <person name="Garvin D.F."/>
            <person name="Mockler T.C."/>
            <person name="Schmutz J."/>
            <person name="Rokhsar D."/>
            <person name="Bevan M.W."/>
        </authorList>
    </citation>
    <scope>NUCLEOTIDE SEQUENCE</scope>
    <source>
        <strain evidence="10">Bd21</strain>
    </source>
</reference>
<dbReference type="PANTHER" id="PTHR31506:SF48">
    <property type="entry name" value="PROTEIN BZR1 HOMOLOG 4"/>
    <property type="match status" value="1"/>
</dbReference>
<evidence type="ECO:0000313" key="10">
    <source>
        <dbReference type="EMBL" id="KQJ94168.1"/>
    </source>
</evidence>
<keyword evidence="12" id="KW-1185">Reference proteome</keyword>
<dbReference type="GO" id="GO:0005634">
    <property type="term" value="C:nucleus"/>
    <property type="evidence" value="ECO:0007669"/>
    <property type="project" value="UniProtKB-SubCell"/>
</dbReference>
<dbReference type="EMBL" id="CM000882">
    <property type="protein sequence ID" value="KQJ94168.1"/>
    <property type="molecule type" value="Genomic_DNA"/>
</dbReference>
<dbReference type="ExpressionAtlas" id="A0A0Q3J7R2">
    <property type="expression patterns" value="baseline and differential"/>
</dbReference>
<feature type="region of interest" description="Disordered" evidence="8">
    <location>
        <begin position="176"/>
        <end position="202"/>
    </location>
</feature>
<evidence type="ECO:0000256" key="1">
    <source>
        <dbReference type="ARBA" id="ARBA00005909"/>
    </source>
</evidence>
<feature type="compositionally biased region" description="Polar residues" evidence="8">
    <location>
        <begin position="103"/>
        <end position="114"/>
    </location>
</feature>
<dbReference type="AlphaFoldDB" id="A0A0Q3J7R2"/>
<organism evidence="10">
    <name type="scientific">Brachypodium distachyon</name>
    <name type="common">Purple false brome</name>
    <name type="synonym">Trachynia distachya</name>
    <dbReference type="NCBI Taxonomy" id="15368"/>
    <lineage>
        <taxon>Eukaryota</taxon>
        <taxon>Viridiplantae</taxon>
        <taxon>Streptophyta</taxon>
        <taxon>Embryophyta</taxon>
        <taxon>Tracheophyta</taxon>
        <taxon>Spermatophyta</taxon>
        <taxon>Magnoliopsida</taxon>
        <taxon>Liliopsida</taxon>
        <taxon>Poales</taxon>
        <taxon>Poaceae</taxon>
        <taxon>BOP clade</taxon>
        <taxon>Pooideae</taxon>
        <taxon>Stipodae</taxon>
        <taxon>Brachypodieae</taxon>
        <taxon>Brachypodium</taxon>
    </lineage>
</organism>
<evidence type="ECO:0000256" key="4">
    <source>
        <dbReference type="ARBA" id="ARBA00023015"/>
    </source>
</evidence>
<dbReference type="InterPro" id="IPR033264">
    <property type="entry name" value="BZR"/>
</dbReference>
<dbReference type="Pfam" id="PF05687">
    <property type="entry name" value="BES1_N"/>
    <property type="match status" value="1"/>
</dbReference>
<evidence type="ECO:0000259" key="9">
    <source>
        <dbReference type="Pfam" id="PF05687"/>
    </source>
</evidence>
<keyword evidence="5 7" id="KW-0238">DNA-binding</keyword>
<dbReference type="Gramene" id="KQJ94168">
    <property type="protein sequence ID" value="KQJ94168"/>
    <property type="gene ID" value="BRADI_3g08967v3"/>
</dbReference>
<dbReference type="GO" id="GO:0003700">
    <property type="term" value="F:DNA-binding transcription factor activity"/>
    <property type="evidence" value="ECO:0007669"/>
    <property type="project" value="UniProtKB-UniRule"/>
</dbReference>
<accession>A0A0Q3J7R2</accession>
<gene>
    <name evidence="11" type="primary">LOC100828296</name>
    <name evidence="10" type="ORF">BRADI_3g08967v3</name>
</gene>
<feature type="compositionally biased region" description="Pro residues" evidence="8">
    <location>
        <begin position="183"/>
        <end position="193"/>
    </location>
</feature>
<evidence type="ECO:0000256" key="6">
    <source>
        <dbReference type="ARBA" id="ARBA00023163"/>
    </source>
</evidence>
<dbReference type="KEGG" id="bdi:100828296"/>
<evidence type="ECO:0000313" key="11">
    <source>
        <dbReference type="EnsemblPlants" id="KQJ94168"/>
    </source>
</evidence>